<dbReference type="InterPro" id="IPR038765">
    <property type="entry name" value="Papain-like_cys_pep_sf"/>
</dbReference>
<proteinExistence type="predicted"/>
<reference evidence="2 3" key="1">
    <citation type="submission" date="2016-12" db="EMBL/GenBank/DDBJ databases">
        <title>The draft genome sequence of Actinophytocola xinjiangensis.</title>
        <authorList>
            <person name="Wang W."/>
            <person name="Yuan L."/>
        </authorList>
    </citation>
    <scope>NUCLEOTIDE SEQUENCE [LARGE SCALE GENOMIC DNA]</scope>
    <source>
        <strain evidence="2 3">CGMCC 4.4663</strain>
    </source>
</reference>
<evidence type="ECO:0000259" key="1">
    <source>
        <dbReference type="Pfam" id="PF01841"/>
    </source>
</evidence>
<dbReference type="SUPFAM" id="SSF54001">
    <property type="entry name" value="Cysteine proteinases"/>
    <property type="match status" value="1"/>
</dbReference>
<dbReference type="AlphaFoldDB" id="A0A7Z0WQF7"/>
<organism evidence="2 3">
    <name type="scientific">Actinophytocola xinjiangensis</name>
    <dbReference type="NCBI Taxonomy" id="485602"/>
    <lineage>
        <taxon>Bacteria</taxon>
        <taxon>Bacillati</taxon>
        <taxon>Actinomycetota</taxon>
        <taxon>Actinomycetes</taxon>
        <taxon>Pseudonocardiales</taxon>
        <taxon>Pseudonocardiaceae</taxon>
    </lineage>
</organism>
<name>A0A7Z0WQF7_9PSEU</name>
<sequence length="296" mass="32921">MRTLPFYSRKSGFTAVGAHAENIRRLPGEVAALSAVAQGVLIHEHLAESYGVTLADEDRAPVHLRAAADLIDRILAVDPRPLEVAREPAARVAANCRQFTVLVVAMLREHGVPARARCGFGTYFGGEIVEDHWVVEYWLDGRWRLADAQIDDHQRELFGIDLDLTDVPRDRFVVAGAAWAACRAGTADPNRFGLSITGEVGYWWIAGNLVRDLAALNNVEMLPWDAWGVMPGPDDRIDEERVALFDQLAELTTAPDDHVDALRRRYDTDERLRVGPTVHNVLRSRNERISLDFAGA</sequence>
<evidence type="ECO:0000313" key="2">
    <source>
        <dbReference type="EMBL" id="OLF13033.1"/>
    </source>
</evidence>
<dbReference type="OrthoDB" id="148799at2"/>
<dbReference type="Gene3D" id="3.10.620.30">
    <property type="match status" value="1"/>
</dbReference>
<protein>
    <submittedName>
        <fullName evidence="2">Transglutaminase</fullName>
    </submittedName>
</protein>
<dbReference type="Proteomes" id="UP000185696">
    <property type="component" value="Unassembled WGS sequence"/>
</dbReference>
<gene>
    <name evidence="2" type="ORF">BLA60_07275</name>
</gene>
<dbReference type="EMBL" id="MSIF01000002">
    <property type="protein sequence ID" value="OLF13033.1"/>
    <property type="molecule type" value="Genomic_DNA"/>
</dbReference>
<dbReference type="InterPro" id="IPR002931">
    <property type="entry name" value="Transglutaminase-like"/>
</dbReference>
<keyword evidence="3" id="KW-1185">Reference proteome</keyword>
<accession>A0A7Z0WQF7</accession>
<comment type="caution">
    <text evidence="2">The sequence shown here is derived from an EMBL/GenBank/DDBJ whole genome shotgun (WGS) entry which is preliminary data.</text>
</comment>
<dbReference type="RefSeq" id="WP_075131942.1">
    <property type="nucleotide sequence ID" value="NZ_MSIF01000002.1"/>
</dbReference>
<feature type="domain" description="Transglutaminase-like" evidence="1">
    <location>
        <begin position="93"/>
        <end position="148"/>
    </location>
</feature>
<dbReference type="Pfam" id="PF01841">
    <property type="entry name" value="Transglut_core"/>
    <property type="match status" value="1"/>
</dbReference>
<evidence type="ECO:0000313" key="3">
    <source>
        <dbReference type="Proteomes" id="UP000185696"/>
    </source>
</evidence>